<keyword evidence="5" id="KW-0812">Transmembrane</keyword>
<dbReference type="GO" id="GO:0017136">
    <property type="term" value="F:histone deacetylase activity, NAD-dependent"/>
    <property type="evidence" value="ECO:0007669"/>
    <property type="project" value="TreeGrafter"/>
</dbReference>
<evidence type="ECO:0000259" key="6">
    <source>
        <dbReference type="PROSITE" id="PS50305"/>
    </source>
</evidence>
<dbReference type="Gene3D" id="3.40.50.1220">
    <property type="entry name" value="TPP-binding domain"/>
    <property type="match status" value="1"/>
</dbReference>
<evidence type="ECO:0000256" key="1">
    <source>
        <dbReference type="ARBA" id="ARBA00006924"/>
    </source>
</evidence>
<feature type="binding site" evidence="4">
    <location>
        <position position="214"/>
    </location>
    <ligand>
        <name>Zn(2+)</name>
        <dbReference type="ChEBI" id="CHEBI:29105"/>
    </ligand>
</feature>
<dbReference type="Pfam" id="PF02146">
    <property type="entry name" value="SIR2"/>
    <property type="match status" value="1"/>
</dbReference>
<feature type="binding site" evidence="4">
    <location>
        <position position="192"/>
    </location>
    <ligand>
        <name>Zn(2+)</name>
        <dbReference type="ChEBI" id="CHEBI:29105"/>
    </ligand>
</feature>
<dbReference type="HOGENOM" id="CLU_021544_1_0_1"/>
<evidence type="ECO:0000256" key="2">
    <source>
        <dbReference type="ARBA" id="ARBA00022679"/>
    </source>
</evidence>
<feature type="active site" description="Proton acceptor" evidence="4">
    <location>
        <position position="181"/>
    </location>
</feature>
<evidence type="ECO:0000313" key="7">
    <source>
        <dbReference type="EMBL" id="EOB12654.1"/>
    </source>
</evidence>
<feature type="transmembrane region" description="Helical" evidence="5">
    <location>
        <begin position="22"/>
        <end position="44"/>
    </location>
</feature>
<dbReference type="PROSITE" id="PS50305">
    <property type="entry name" value="SIRTUIN"/>
    <property type="match status" value="1"/>
</dbReference>
<feature type="domain" description="Deacetylase sirtuin-type" evidence="6">
    <location>
        <begin position="44"/>
        <end position="318"/>
    </location>
</feature>
<keyword evidence="4" id="KW-0479">Metal-binding</keyword>
<evidence type="ECO:0000313" key="8">
    <source>
        <dbReference type="Proteomes" id="UP000016927"/>
    </source>
</evidence>
<evidence type="ECO:0000256" key="4">
    <source>
        <dbReference type="PROSITE-ProRule" id="PRU00236"/>
    </source>
</evidence>
<dbReference type="GO" id="GO:0070403">
    <property type="term" value="F:NAD+ binding"/>
    <property type="evidence" value="ECO:0007669"/>
    <property type="project" value="InterPro"/>
</dbReference>
<dbReference type="Gene3D" id="3.30.1600.10">
    <property type="entry name" value="SIR2/SIRT2 'Small Domain"/>
    <property type="match status" value="1"/>
</dbReference>
<protein>
    <submittedName>
        <fullName evidence="7">NAD-dependent deacetylase hst4</fullName>
    </submittedName>
</protein>
<sequence>MIMDVMMGFYYRHENGYKRPSLFFYLVNHLLCPPIYFFIPLILMPTLIDSEWIKKNIKKFYKKKVVIITGAGISVASGIPDFRSKSGIFAEIKEKFKVNGSDLFTYKFGINKETRRIYLKYICKLKKLVEECKPSYTHLFFKYFVERSRKFRVYTQNIDGLEIKGGLKYQEDSKTELVHLHGDLKFLKCINCGIKEEFKEEFINKIEKGLEIQCKSCKSKRKTTPTYLHTNIIHYYQDHPYSELISNRIQNDTGCNLLIVVGTRLDVFGVENMVKYFTNKKITSIFINPEHPKKKIENYFEFYYPGKSDEFFENLKEEIEKYRIYRKVKRLSLCKETEKDIEFKKNKEDPLKQKKKDNINSLKRLSLTTQDIESSFLTIENDLYSPCPKKYQKNEEGS</sequence>
<dbReference type="PANTHER" id="PTHR11085:SF8">
    <property type="entry name" value="NAD-DEPENDENT HISTONE DEACETYLASE HST3"/>
    <property type="match status" value="1"/>
</dbReference>
<comment type="similarity">
    <text evidence="1">Belongs to the sirtuin family. Class I subfamily.</text>
</comment>
<dbReference type="GO" id="GO:0046872">
    <property type="term" value="F:metal ion binding"/>
    <property type="evidence" value="ECO:0007669"/>
    <property type="project" value="UniProtKB-KW"/>
</dbReference>
<dbReference type="InterPro" id="IPR003000">
    <property type="entry name" value="Sirtuin"/>
</dbReference>
<dbReference type="VEuPathDB" id="MicrosporidiaDB:NBO_386g0011"/>
<gene>
    <name evidence="7" type="primary">HST4</name>
    <name evidence="7" type="ORF">NBO_386g0011</name>
</gene>
<keyword evidence="5" id="KW-1133">Transmembrane helix</keyword>
<keyword evidence="2" id="KW-0808">Transferase</keyword>
<dbReference type="AlphaFoldDB" id="R0M3Q4"/>
<dbReference type="InterPro" id="IPR026591">
    <property type="entry name" value="Sirtuin_cat_small_dom_sf"/>
</dbReference>
<dbReference type="InterPro" id="IPR026590">
    <property type="entry name" value="Ssirtuin_cat_dom"/>
</dbReference>
<dbReference type="EMBL" id="KB909294">
    <property type="protein sequence ID" value="EOB12654.1"/>
    <property type="molecule type" value="Genomic_DNA"/>
</dbReference>
<evidence type="ECO:0000256" key="3">
    <source>
        <dbReference type="ARBA" id="ARBA00023027"/>
    </source>
</evidence>
<dbReference type="PANTHER" id="PTHR11085">
    <property type="entry name" value="NAD-DEPENDENT PROTEIN DEACYLASE SIRTUIN-5, MITOCHONDRIAL-RELATED"/>
    <property type="match status" value="1"/>
</dbReference>
<organism evidence="7 8">
    <name type="scientific">Nosema bombycis (strain CQ1 / CVCC 102059)</name>
    <name type="common">Microsporidian parasite</name>
    <name type="synonym">Pebrine of silkworm</name>
    <dbReference type="NCBI Taxonomy" id="578461"/>
    <lineage>
        <taxon>Eukaryota</taxon>
        <taxon>Fungi</taxon>
        <taxon>Fungi incertae sedis</taxon>
        <taxon>Microsporidia</taxon>
        <taxon>Nosematidae</taxon>
        <taxon>Nosema</taxon>
    </lineage>
</organism>
<reference evidence="7 8" key="1">
    <citation type="journal article" date="2013" name="BMC Genomics">
        <title>Comparative genomics of parasitic silkworm microsporidia reveal an association between genome expansion and host adaptation.</title>
        <authorList>
            <person name="Pan G."/>
            <person name="Xu J."/>
            <person name="Li T."/>
            <person name="Xia Q."/>
            <person name="Liu S.L."/>
            <person name="Zhang G."/>
            <person name="Li S."/>
            <person name="Li C."/>
            <person name="Liu H."/>
            <person name="Yang L."/>
            <person name="Liu T."/>
            <person name="Zhang X."/>
            <person name="Wu Z."/>
            <person name="Fan W."/>
            <person name="Dang X."/>
            <person name="Xiang H."/>
            <person name="Tao M."/>
            <person name="Li Y."/>
            <person name="Hu J."/>
            <person name="Li Z."/>
            <person name="Lin L."/>
            <person name="Luo J."/>
            <person name="Geng L."/>
            <person name="Wang L."/>
            <person name="Long M."/>
            <person name="Wan Y."/>
            <person name="He N."/>
            <person name="Zhang Z."/>
            <person name="Lu C."/>
            <person name="Keeling P.J."/>
            <person name="Wang J."/>
            <person name="Xiang Z."/>
            <person name="Zhou Z."/>
        </authorList>
    </citation>
    <scope>NUCLEOTIDE SEQUENCE [LARGE SCALE GENOMIC DNA]</scope>
    <source>
        <strain evidence="8">CQ1 / CVCC 102059</strain>
    </source>
</reference>
<accession>R0M3Q4</accession>
<dbReference type="OrthoDB" id="2919105at2759"/>
<keyword evidence="3" id="KW-0520">NAD</keyword>
<dbReference type="OMA" id="QLHGSIN"/>
<dbReference type="InterPro" id="IPR029035">
    <property type="entry name" value="DHS-like_NAD/FAD-binding_dom"/>
</dbReference>
<evidence type="ECO:0000256" key="5">
    <source>
        <dbReference type="SAM" id="Phobius"/>
    </source>
</evidence>
<proteinExistence type="inferred from homology"/>
<dbReference type="GO" id="GO:0005634">
    <property type="term" value="C:nucleus"/>
    <property type="evidence" value="ECO:0007669"/>
    <property type="project" value="TreeGrafter"/>
</dbReference>
<dbReference type="InterPro" id="IPR050134">
    <property type="entry name" value="NAD-dep_sirtuin_deacylases"/>
</dbReference>
<dbReference type="SUPFAM" id="SSF52467">
    <property type="entry name" value="DHS-like NAD/FAD-binding domain"/>
    <property type="match status" value="1"/>
</dbReference>
<keyword evidence="5" id="KW-0472">Membrane</keyword>
<dbReference type="STRING" id="578461.R0M3Q4"/>
<feature type="binding site" evidence="4">
    <location>
        <position position="189"/>
    </location>
    <ligand>
        <name>Zn(2+)</name>
        <dbReference type="ChEBI" id="CHEBI:29105"/>
    </ligand>
</feature>
<name>R0M3Q4_NOSB1</name>
<keyword evidence="4" id="KW-0862">Zinc</keyword>
<feature type="binding site" evidence="4">
    <location>
        <position position="217"/>
    </location>
    <ligand>
        <name>Zn(2+)</name>
        <dbReference type="ChEBI" id="CHEBI:29105"/>
    </ligand>
</feature>
<dbReference type="Proteomes" id="UP000016927">
    <property type="component" value="Unassembled WGS sequence"/>
</dbReference>
<keyword evidence="8" id="KW-1185">Reference proteome</keyword>